<dbReference type="PANTHER" id="PTHR13321:SF2">
    <property type="entry name" value="MEDIATOR OF RNA POLYMERASE II TRANSCRIPTION SUBUNIT 18"/>
    <property type="match status" value="1"/>
</dbReference>
<dbReference type="PANTHER" id="PTHR13321">
    <property type="entry name" value="MEDIATOR OF RNA POLYMERASE II TRANSCRIPTION, SUBUNIT 18"/>
    <property type="match status" value="1"/>
</dbReference>
<evidence type="ECO:0000256" key="7">
    <source>
        <dbReference type="ARBA" id="ARBA00032012"/>
    </source>
</evidence>
<keyword evidence="5 8" id="KW-0804">Transcription</keyword>
<accession>A0A364NBE7</accession>
<evidence type="ECO:0000256" key="1">
    <source>
        <dbReference type="ARBA" id="ARBA00004123"/>
    </source>
</evidence>
<name>A0A364NBE7_STELY</name>
<evidence type="ECO:0000256" key="9">
    <source>
        <dbReference type="SAM" id="MobiDB-lite"/>
    </source>
</evidence>
<comment type="caution">
    <text evidence="10">The sequence shown here is derived from an EMBL/GenBank/DDBJ whole genome shotgun (WGS) entry which is preliminary data.</text>
</comment>
<protein>
    <recommendedName>
        <fullName evidence="3 8">Mediator of RNA polymerase II transcription subunit 18</fullName>
    </recommendedName>
    <alternativeName>
        <fullName evidence="7 8">Mediator complex subunit 18</fullName>
    </alternativeName>
</protein>
<keyword evidence="6 8" id="KW-0539">Nucleus</keyword>
<evidence type="ECO:0000256" key="2">
    <source>
        <dbReference type="ARBA" id="ARBA00009814"/>
    </source>
</evidence>
<dbReference type="STRING" id="183478.A0A364NBE7"/>
<dbReference type="InterPro" id="IPR019095">
    <property type="entry name" value="Mediator_Med18"/>
</dbReference>
<feature type="region of interest" description="Disordered" evidence="9">
    <location>
        <begin position="45"/>
        <end position="64"/>
    </location>
</feature>
<dbReference type="Proteomes" id="UP000249619">
    <property type="component" value="Unassembled WGS sequence"/>
</dbReference>
<dbReference type="EMBL" id="QGDH01000019">
    <property type="protein sequence ID" value="RAR14684.1"/>
    <property type="molecule type" value="Genomic_DNA"/>
</dbReference>
<evidence type="ECO:0000256" key="8">
    <source>
        <dbReference type="RuleBase" id="RU364150"/>
    </source>
</evidence>
<sequence length="282" mass="31371">MHELNLYGQVTFARYEQVLNILAGVAAMQPQRIYERHIVYKPLREPEEPGSNLGRRGGTQTVAQKQAKQAAPVVLYHTQLVQKLSEGDFAAEDSPPQESGKPLSAEVDEGEEPVWSFVFKDIPDTGDRGVSIRFTNTTDLLSGDPHAHMLASGPNQLDHLPIFVTEYYVEGYRFVHGNVVIFLHRILHEPGVRNVQKAPKTTLPTFTGLKLLDPSGAYVLDATVQIEDFNNAAVLEAGVNELKRFQTQMKGCVNLVLPDRLAQDSRVKYKPPPPPATQARPR</sequence>
<dbReference type="AlphaFoldDB" id="A0A364NBE7"/>
<keyword evidence="11" id="KW-1185">Reference proteome</keyword>
<keyword evidence="4 8" id="KW-0805">Transcription regulation</keyword>
<comment type="subunit">
    <text evidence="8">Component of the Mediator complex.</text>
</comment>
<evidence type="ECO:0000313" key="10">
    <source>
        <dbReference type="EMBL" id="RAR14684.1"/>
    </source>
</evidence>
<dbReference type="GO" id="GO:0006357">
    <property type="term" value="P:regulation of transcription by RNA polymerase II"/>
    <property type="evidence" value="ECO:0007669"/>
    <property type="project" value="InterPro"/>
</dbReference>
<evidence type="ECO:0000256" key="3">
    <source>
        <dbReference type="ARBA" id="ARBA00019612"/>
    </source>
</evidence>
<evidence type="ECO:0000313" key="11">
    <source>
        <dbReference type="Proteomes" id="UP000249619"/>
    </source>
</evidence>
<reference evidence="11" key="1">
    <citation type="submission" date="2018-05" db="EMBL/GenBank/DDBJ databases">
        <title>Draft genome sequence of Stemphylium lycopersici strain CIDEFI 213.</title>
        <authorList>
            <person name="Medina R."/>
            <person name="Franco M.E.E."/>
            <person name="Lucentini C.G."/>
            <person name="Saparrat M.C.N."/>
            <person name="Balatti P.A."/>
        </authorList>
    </citation>
    <scope>NUCLEOTIDE SEQUENCE [LARGE SCALE GENOMIC DNA]</scope>
    <source>
        <strain evidence="11">CIDEFI 213</strain>
    </source>
</reference>
<dbReference type="GO" id="GO:0016592">
    <property type="term" value="C:mediator complex"/>
    <property type="evidence" value="ECO:0007669"/>
    <property type="project" value="InterPro"/>
</dbReference>
<evidence type="ECO:0000256" key="6">
    <source>
        <dbReference type="ARBA" id="ARBA00023242"/>
    </source>
</evidence>
<evidence type="ECO:0000256" key="4">
    <source>
        <dbReference type="ARBA" id="ARBA00023015"/>
    </source>
</evidence>
<comment type="function">
    <text evidence="8">Component of the Mediator complex, a coactivator involved in the regulated transcription of nearly all RNA polymerase II-dependent genes. Mediator functions as a bridge to convey information from gene-specific regulatory proteins to the basal RNA polymerase II transcription machinery. Mediator is recruited to promoters by direct interactions with regulatory proteins and serves as a scaffold for the assembly of a functional preinitiation complex with RNA polymerase II and the general transcription factors.</text>
</comment>
<comment type="similarity">
    <text evidence="2 8">Belongs to the Mediator complex subunit 18 family.</text>
</comment>
<dbReference type="Gene3D" id="2.40.320.10">
    <property type="entry name" value="Hypothetical Protein Pfu-838710-001"/>
    <property type="match status" value="1"/>
</dbReference>
<proteinExistence type="inferred from homology"/>
<evidence type="ECO:0000256" key="5">
    <source>
        <dbReference type="ARBA" id="ARBA00023163"/>
    </source>
</evidence>
<dbReference type="Pfam" id="PF09637">
    <property type="entry name" value="Med18"/>
    <property type="match status" value="1"/>
</dbReference>
<dbReference type="GO" id="GO:0003712">
    <property type="term" value="F:transcription coregulator activity"/>
    <property type="evidence" value="ECO:0007669"/>
    <property type="project" value="InterPro"/>
</dbReference>
<organism evidence="10 11">
    <name type="scientific">Stemphylium lycopersici</name>
    <name type="common">Tomato gray leaf spot disease fungus</name>
    <name type="synonym">Thyrospora lycopersici</name>
    <dbReference type="NCBI Taxonomy" id="183478"/>
    <lineage>
        <taxon>Eukaryota</taxon>
        <taxon>Fungi</taxon>
        <taxon>Dikarya</taxon>
        <taxon>Ascomycota</taxon>
        <taxon>Pezizomycotina</taxon>
        <taxon>Dothideomycetes</taxon>
        <taxon>Pleosporomycetidae</taxon>
        <taxon>Pleosporales</taxon>
        <taxon>Pleosporineae</taxon>
        <taxon>Pleosporaceae</taxon>
        <taxon>Stemphylium</taxon>
    </lineage>
</organism>
<dbReference type="GO" id="GO:0070847">
    <property type="term" value="C:core mediator complex"/>
    <property type="evidence" value="ECO:0007669"/>
    <property type="project" value="TreeGrafter"/>
</dbReference>
<gene>
    <name evidence="8" type="primary">MED18</name>
    <name evidence="10" type="ORF">DDE83_001907</name>
</gene>
<comment type="subcellular location">
    <subcellularLocation>
        <location evidence="1 8">Nucleus</location>
    </subcellularLocation>
</comment>
<keyword evidence="8" id="KW-0010">Activator</keyword>
<dbReference type="GO" id="GO:0006369">
    <property type="term" value="P:termination of RNA polymerase II transcription"/>
    <property type="evidence" value="ECO:0007669"/>
    <property type="project" value="TreeGrafter"/>
</dbReference>